<protein>
    <recommendedName>
        <fullName evidence="3">asparagine synthase (glutamine-hydrolyzing)</fullName>
        <ecNumber evidence="3">6.3.5.4</ecNumber>
    </recommendedName>
</protein>
<evidence type="ECO:0000256" key="8">
    <source>
        <dbReference type="ARBA" id="ARBA00048741"/>
    </source>
</evidence>
<comment type="pathway">
    <text evidence="1">Amino-acid biosynthesis; L-asparagine biosynthesis; L-asparagine from L-aspartate (L-Gln route): step 1/1.</text>
</comment>
<dbReference type="EC" id="6.3.5.4" evidence="3"/>
<evidence type="ECO:0000256" key="10">
    <source>
        <dbReference type="PIRSR" id="PIRSR001589-2"/>
    </source>
</evidence>
<reference evidence="13 14" key="1">
    <citation type="submission" date="2020-08" db="EMBL/GenBank/DDBJ databases">
        <title>Genomic Encyclopedia of Type Strains, Phase IV (KMG-IV): sequencing the most valuable type-strain genomes for metagenomic binning, comparative biology and taxonomic classification.</title>
        <authorList>
            <person name="Goeker M."/>
        </authorList>
    </citation>
    <scope>NUCLEOTIDE SEQUENCE [LARGE SCALE GENOMIC DNA]</scope>
    <source>
        <strain evidence="13 14">DSM 103526</strain>
    </source>
</reference>
<comment type="catalytic activity">
    <reaction evidence="8">
        <text>L-aspartate + L-glutamine + ATP + H2O = L-asparagine + L-glutamate + AMP + diphosphate + H(+)</text>
        <dbReference type="Rhea" id="RHEA:12228"/>
        <dbReference type="ChEBI" id="CHEBI:15377"/>
        <dbReference type="ChEBI" id="CHEBI:15378"/>
        <dbReference type="ChEBI" id="CHEBI:29985"/>
        <dbReference type="ChEBI" id="CHEBI:29991"/>
        <dbReference type="ChEBI" id="CHEBI:30616"/>
        <dbReference type="ChEBI" id="CHEBI:33019"/>
        <dbReference type="ChEBI" id="CHEBI:58048"/>
        <dbReference type="ChEBI" id="CHEBI:58359"/>
        <dbReference type="ChEBI" id="CHEBI:456215"/>
        <dbReference type="EC" id="6.3.5.4"/>
    </reaction>
</comment>
<keyword evidence="6 9" id="KW-0061">Asparagine biosynthesis</keyword>
<proteinExistence type="inferred from homology"/>
<dbReference type="NCBIfam" id="TIGR01536">
    <property type="entry name" value="asn_synth_AEB"/>
    <property type="match status" value="1"/>
</dbReference>
<dbReference type="PROSITE" id="PS51278">
    <property type="entry name" value="GATASE_TYPE_2"/>
    <property type="match status" value="1"/>
</dbReference>
<dbReference type="CDD" id="cd01991">
    <property type="entry name" value="Asn_synthase_B_C"/>
    <property type="match status" value="1"/>
</dbReference>
<evidence type="ECO:0000259" key="12">
    <source>
        <dbReference type="PROSITE" id="PS51278"/>
    </source>
</evidence>
<feature type="binding site" evidence="10">
    <location>
        <position position="294"/>
    </location>
    <ligand>
        <name>ATP</name>
        <dbReference type="ChEBI" id="CHEBI:30616"/>
    </ligand>
</feature>
<feature type="binding site" evidence="10">
    <location>
        <begin position="377"/>
        <end position="378"/>
    </location>
    <ligand>
        <name>ATP</name>
        <dbReference type="ChEBI" id="CHEBI:30616"/>
    </ligand>
</feature>
<comment type="caution">
    <text evidence="13">The sequence shown here is derived from an EMBL/GenBank/DDBJ whole genome shotgun (WGS) entry which is preliminary data.</text>
</comment>
<evidence type="ECO:0000256" key="9">
    <source>
        <dbReference type="PIRSR" id="PIRSR001589-1"/>
    </source>
</evidence>
<dbReference type="InterPro" id="IPR014729">
    <property type="entry name" value="Rossmann-like_a/b/a_fold"/>
</dbReference>
<name>A0A841KWD0_9FIRM</name>
<dbReference type="RefSeq" id="WP_184312242.1">
    <property type="nucleotide sequence ID" value="NZ_JACHEN010000027.1"/>
</dbReference>
<evidence type="ECO:0000256" key="5">
    <source>
        <dbReference type="ARBA" id="ARBA00022840"/>
    </source>
</evidence>
<dbReference type="GO" id="GO:0006529">
    <property type="term" value="P:asparagine biosynthetic process"/>
    <property type="evidence" value="ECO:0007669"/>
    <property type="project" value="UniProtKB-KW"/>
</dbReference>
<feature type="active site" description="For GATase activity" evidence="9">
    <location>
        <position position="2"/>
    </location>
</feature>
<evidence type="ECO:0000256" key="7">
    <source>
        <dbReference type="ARBA" id="ARBA00022962"/>
    </source>
</evidence>
<dbReference type="SUPFAM" id="SSF52402">
    <property type="entry name" value="Adenine nucleotide alpha hydrolases-like"/>
    <property type="match status" value="1"/>
</dbReference>
<keyword evidence="4 10" id="KW-0547">Nucleotide-binding</keyword>
<dbReference type="InterPro" id="IPR001962">
    <property type="entry name" value="Asn_synthase"/>
</dbReference>
<evidence type="ECO:0000256" key="2">
    <source>
        <dbReference type="ARBA" id="ARBA00005752"/>
    </source>
</evidence>
<dbReference type="InterPro" id="IPR029055">
    <property type="entry name" value="Ntn_hydrolases_N"/>
</dbReference>
<accession>A0A841KWD0</accession>
<dbReference type="InterPro" id="IPR033738">
    <property type="entry name" value="AsnB_N"/>
</dbReference>
<dbReference type="GO" id="GO:0004066">
    <property type="term" value="F:asparagine synthase (glutamine-hydrolyzing) activity"/>
    <property type="evidence" value="ECO:0007669"/>
    <property type="project" value="UniProtKB-EC"/>
</dbReference>
<evidence type="ECO:0000313" key="14">
    <source>
        <dbReference type="Proteomes" id="UP000579281"/>
    </source>
</evidence>
<dbReference type="PANTHER" id="PTHR43284:SF1">
    <property type="entry name" value="ASPARAGINE SYNTHETASE"/>
    <property type="match status" value="1"/>
</dbReference>
<organism evidence="13 14">
    <name type="scientific">Anaerosolibacter carboniphilus</name>
    <dbReference type="NCBI Taxonomy" id="1417629"/>
    <lineage>
        <taxon>Bacteria</taxon>
        <taxon>Bacillati</taxon>
        <taxon>Bacillota</taxon>
        <taxon>Clostridia</taxon>
        <taxon>Peptostreptococcales</taxon>
        <taxon>Thermotaleaceae</taxon>
        <taxon>Anaerosolibacter</taxon>
    </lineage>
</organism>
<sequence>MCGITGWIDWNHDLTQKRNVLEEMTATLANRGPDAKGLWLSCHAALGHRRLSVVDPEGGAQPMIKERDGNTYVVIYNGELYNFVDLRNVLKSKGYHFQSNSDTEVLLVAYMEWGPQCVEYFNGIFAFGIWDDKNQTLFMARDRLGVKPLFYAETSDGIVFGSEIKSILENDRIKAEVDEAGLSEIFIMGPSRTPGHGVFKGIYEVRPGFCLLYDRSGAHLRRYWQFESKPHMDDMENTEKTIRELLIDAVERQLVADVPVCTFLSGGIDSSAISAIASEAYKRNGTGQLHTYSIDYTDNDRYFKANEFQPNSDGPWVKKVSEYLGTHHHYIYVDTQQLVDALDASLYVRDLPGMADIDSSLYLFCKEIKKDATVALSGECADEMFGGYPWFHDTEALKNNSFPWVRNFEERMKLLSPELYQRIQPKDYLDARYQETLKEVPHLPGEKPEDAARRTLFYMNMIWFMTTLLDRKDRMSMGTGLEVRVPFCDHRLMEYVWNIPWEMKNCDDREKGILRRALKGILPEDVIMRKKSPYPKTHNPSYLAAVRERLTTIIENPNSPLLQFVNKDKLNQLLSARDIGFNKPWFGQLMNGPQLFAYLIQVNTWFEKYKVSIK</sequence>
<dbReference type="PANTHER" id="PTHR43284">
    <property type="entry name" value="ASPARAGINE SYNTHETASE (GLUTAMINE-HYDROLYZING)"/>
    <property type="match status" value="1"/>
</dbReference>
<keyword evidence="9" id="KW-0028">Amino-acid biosynthesis</keyword>
<feature type="binding site" evidence="10">
    <location>
        <position position="102"/>
    </location>
    <ligand>
        <name>L-glutamine</name>
        <dbReference type="ChEBI" id="CHEBI:58359"/>
    </ligand>
</feature>
<dbReference type="InterPro" id="IPR051786">
    <property type="entry name" value="ASN_synthetase/amidase"/>
</dbReference>
<dbReference type="InterPro" id="IPR017932">
    <property type="entry name" value="GATase_2_dom"/>
</dbReference>
<dbReference type="Gene3D" id="3.60.20.10">
    <property type="entry name" value="Glutamine Phosphoribosylpyrophosphate, subunit 1, domain 1"/>
    <property type="match status" value="1"/>
</dbReference>
<keyword evidence="5 10" id="KW-0067">ATP-binding</keyword>
<keyword evidence="13" id="KW-0436">Ligase</keyword>
<evidence type="ECO:0000256" key="3">
    <source>
        <dbReference type="ARBA" id="ARBA00012737"/>
    </source>
</evidence>
<evidence type="ECO:0000313" key="13">
    <source>
        <dbReference type="EMBL" id="MBB6217751.1"/>
    </source>
</evidence>
<dbReference type="AlphaFoldDB" id="A0A841KWD0"/>
<keyword evidence="14" id="KW-1185">Reference proteome</keyword>
<dbReference type="InterPro" id="IPR006426">
    <property type="entry name" value="Asn_synth_AEB"/>
</dbReference>
<evidence type="ECO:0000256" key="4">
    <source>
        <dbReference type="ARBA" id="ARBA00022741"/>
    </source>
</evidence>
<dbReference type="EMBL" id="JACHEN010000027">
    <property type="protein sequence ID" value="MBB6217751.1"/>
    <property type="molecule type" value="Genomic_DNA"/>
</dbReference>
<dbReference type="CDD" id="cd00712">
    <property type="entry name" value="AsnB"/>
    <property type="match status" value="1"/>
</dbReference>
<comment type="similarity">
    <text evidence="2">Belongs to the asparagine synthetase family.</text>
</comment>
<dbReference type="Pfam" id="PF13537">
    <property type="entry name" value="GATase_7"/>
    <property type="match status" value="1"/>
</dbReference>
<dbReference type="Pfam" id="PF00733">
    <property type="entry name" value="Asn_synthase"/>
    <property type="match status" value="1"/>
</dbReference>
<evidence type="ECO:0000256" key="1">
    <source>
        <dbReference type="ARBA" id="ARBA00005187"/>
    </source>
</evidence>
<dbReference type="PIRSF" id="PIRSF001589">
    <property type="entry name" value="Asn_synthetase_glu-h"/>
    <property type="match status" value="1"/>
</dbReference>
<feature type="domain" description="Glutamine amidotransferase type-2" evidence="12">
    <location>
        <begin position="2"/>
        <end position="216"/>
    </location>
</feature>
<evidence type="ECO:0000256" key="11">
    <source>
        <dbReference type="PIRSR" id="PIRSR001589-3"/>
    </source>
</evidence>
<gene>
    <name evidence="13" type="ORF">HNQ80_003874</name>
</gene>
<dbReference type="Proteomes" id="UP000579281">
    <property type="component" value="Unassembled WGS sequence"/>
</dbReference>
<keyword evidence="7 9" id="KW-0315">Glutamine amidotransferase</keyword>
<dbReference type="Gene3D" id="3.40.50.620">
    <property type="entry name" value="HUPs"/>
    <property type="match status" value="1"/>
</dbReference>
<feature type="site" description="Important for beta-aspartyl-AMP intermediate formation" evidence="11">
    <location>
        <position position="379"/>
    </location>
</feature>
<dbReference type="GO" id="GO:0005524">
    <property type="term" value="F:ATP binding"/>
    <property type="evidence" value="ECO:0007669"/>
    <property type="project" value="UniProtKB-KW"/>
</dbReference>
<dbReference type="GO" id="GO:0005829">
    <property type="term" value="C:cytosol"/>
    <property type="evidence" value="ECO:0007669"/>
    <property type="project" value="TreeGrafter"/>
</dbReference>
<dbReference type="SUPFAM" id="SSF56235">
    <property type="entry name" value="N-terminal nucleophile aminohydrolases (Ntn hydrolases)"/>
    <property type="match status" value="1"/>
</dbReference>
<evidence type="ECO:0000256" key="6">
    <source>
        <dbReference type="ARBA" id="ARBA00022888"/>
    </source>
</evidence>